<dbReference type="PRINTS" id="PR00773">
    <property type="entry name" value="GRPEPROTEIN"/>
</dbReference>
<evidence type="ECO:0000313" key="8">
    <source>
        <dbReference type="Proteomes" id="UP000294911"/>
    </source>
</evidence>
<evidence type="ECO:0000256" key="6">
    <source>
        <dbReference type="SAM" id="MobiDB-lite"/>
    </source>
</evidence>
<dbReference type="NCBIfam" id="NF010761">
    <property type="entry name" value="PRK14164.1"/>
    <property type="match status" value="1"/>
</dbReference>
<dbReference type="InterPro" id="IPR000740">
    <property type="entry name" value="GrpE"/>
</dbReference>
<dbReference type="GO" id="GO:0006457">
    <property type="term" value="P:protein folding"/>
    <property type="evidence" value="ECO:0007669"/>
    <property type="project" value="InterPro"/>
</dbReference>
<evidence type="ECO:0000256" key="2">
    <source>
        <dbReference type="ARBA" id="ARBA00023186"/>
    </source>
</evidence>
<keyword evidence="8" id="KW-1185">Reference proteome</keyword>
<name>A0A4R2R3U6_9PSEU</name>
<dbReference type="PROSITE" id="PS01071">
    <property type="entry name" value="GRPE"/>
    <property type="match status" value="1"/>
</dbReference>
<comment type="subcellular location">
    <subcellularLocation>
        <location evidence="3">Cytoplasm</location>
    </subcellularLocation>
</comment>
<dbReference type="RefSeq" id="WP_132875743.1">
    <property type="nucleotide sequence ID" value="NZ_SLXQ01000001.1"/>
</dbReference>
<dbReference type="GO" id="GO:0051082">
    <property type="term" value="F:unfolded protein binding"/>
    <property type="evidence" value="ECO:0007669"/>
    <property type="project" value="TreeGrafter"/>
</dbReference>
<keyword evidence="3" id="KW-0963">Cytoplasm</keyword>
<dbReference type="HAMAP" id="MF_01151">
    <property type="entry name" value="GrpE"/>
    <property type="match status" value="1"/>
</dbReference>
<dbReference type="Gene3D" id="2.30.22.10">
    <property type="entry name" value="Head domain of nucleotide exchange factor GrpE"/>
    <property type="match status" value="1"/>
</dbReference>
<dbReference type="GO" id="GO:0042803">
    <property type="term" value="F:protein homodimerization activity"/>
    <property type="evidence" value="ECO:0007669"/>
    <property type="project" value="InterPro"/>
</dbReference>
<feature type="compositionally biased region" description="Basic and acidic residues" evidence="6">
    <location>
        <begin position="8"/>
        <end position="41"/>
    </location>
</feature>
<dbReference type="CDD" id="cd00446">
    <property type="entry name" value="GrpE"/>
    <property type="match status" value="1"/>
</dbReference>
<gene>
    <name evidence="3" type="primary">grpE</name>
    <name evidence="7" type="ORF">EV191_1011196</name>
</gene>
<feature type="compositionally biased region" description="Low complexity" evidence="6">
    <location>
        <begin position="43"/>
        <end position="69"/>
    </location>
</feature>
<dbReference type="PANTHER" id="PTHR21237">
    <property type="entry name" value="GRPE PROTEIN"/>
    <property type="match status" value="1"/>
</dbReference>
<keyword evidence="3 4" id="KW-0346">Stress response</keyword>
<protein>
    <recommendedName>
        <fullName evidence="3 4">Protein GrpE</fullName>
    </recommendedName>
    <alternativeName>
        <fullName evidence="3">HSP-70 cofactor</fullName>
    </alternativeName>
</protein>
<comment type="caution">
    <text evidence="7">The sequence shown here is derived from an EMBL/GenBank/DDBJ whole genome shotgun (WGS) entry which is preliminary data.</text>
</comment>
<dbReference type="AlphaFoldDB" id="A0A4R2R3U6"/>
<dbReference type="OrthoDB" id="5191115at2"/>
<dbReference type="Pfam" id="PF01025">
    <property type="entry name" value="GrpE"/>
    <property type="match status" value="1"/>
</dbReference>
<proteinExistence type="inferred from homology"/>
<feature type="region of interest" description="Disordered" evidence="6">
    <location>
        <begin position="1"/>
        <end position="84"/>
    </location>
</feature>
<dbReference type="SUPFAM" id="SSF58014">
    <property type="entry name" value="Coiled-coil domain of nucleotide exchange factor GrpE"/>
    <property type="match status" value="1"/>
</dbReference>
<comment type="function">
    <text evidence="3 4">Participates actively in the response to hyperosmotic and heat shock by preventing the aggregation of stress-denatured proteins, in association with DnaK and GrpE. It is the nucleotide exchange factor for DnaK and may function as a thermosensor. Unfolded proteins bind initially to DnaJ; upon interaction with the DnaJ-bound protein, DnaK hydrolyzes its bound ATP, resulting in the formation of a stable complex. GrpE releases ADP from DnaK; ATP binding to DnaK triggers the release of the substrate protein, thus completing the reaction cycle. Several rounds of ATP-dependent interactions between DnaJ, DnaK and GrpE are required for fully efficient folding.</text>
</comment>
<comment type="similarity">
    <text evidence="1 3 5">Belongs to the GrpE family.</text>
</comment>
<evidence type="ECO:0000256" key="1">
    <source>
        <dbReference type="ARBA" id="ARBA00009054"/>
    </source>
</evidence>
<dbReference type="InterPro" id="IPR013805">
    <property type="entry name" value="GrpE_CC"/>
</dbReference>
<dbReference type="SUPFAM" id="SSF51064">
    <property type="entry name" value="Head domain of nucleotide exchange factor GrpE"/>
    <property type="match status" value="1"/>
</dbReference>
<dbReference type="PANTHER" id="PTHR21237:SF23">
    <property type="entry name" value="GRPE PROTEIN HOMOLOG, MITOCHONDRIAL"/>
    <property type="match status" value="1"/>
</dbReference>
<dbReference type="Proteomes" id="UP000294911">
    <property type="component" value="Unassembled WGS sequence"/>
</dbReference>
<dbReference type="GO" id="GO:0005737">
    <property type="term" value="C:cytoplasm"/>
    <property type="evidence" value="ECO:0007669"/>
    <property type="project" value="UniProtKB-SubCell"/>
</dbReference>
<evidence type="ECO:0000313" key="7">
    <source>
        <dbReference type="EMBL" id="TCP57243.1"/>
    </source>
</evidence>
<reference evidence="7 8" key="1">
    <citation type="submission" date="2019-03" db="EMBL/GenBank/DDBJ databases">
        <title>Genomic Encyclopedia of Type Strains, Phase IV (KMG-IV): sequencing the most valuable type-strain genomes for metagenomic binning, comparative biology and taxonomic classification.</title>
        <authorList>
            <person name="Goeker M."/>
        </authorList>
    </citation>
    <scope>NUCLEOTIDE SEQUENCE [LARGE SCALE GENOMIC DNA]</scope>
    <source>
        <strain evidence="7 8">DSM 45765</strain>
    </source>
</reference>
<keyword evidence="2 3" id="KW-0143">Chaperone</keyword>
<dbReference type="EMBL" id="SLXQ01000001">
    <property type="protein sequence ID" value="TCP57243.1"/>
    <property type="molecule type" value="Genomic_DNA"/>
</dbReference>
<accession>A0A4R2R3U6</accession>
<sequence>MTPQPPQPKDETQPEEPIVVKDRRRIDPESGQVREEVKEETVEPPAAAPGEPGAPAADESASPAGSAGSVDEAADTAGSPDTELTALKQELAERTADVKRVQAEFANYRKRVDRDRDSVIEGAKASLAGELLPLLDDLERAEAHGDLTGPFKAIADKLVAALEKEGLASYGAEGDEFDPAVHEAVQHATSSEVDGPTVTTVLRKGYRIGDKVLRNAMVAVTDHEPAAEPEPVPEAVEVLADDTTGPIPTPGMESNQ</sequence>
<dbReference type="Gene3D" id="3.90.20.20">
    <property type="match status" value="1"/>
</dbReference>
<organism evidence="7 8">
    <name type="scientific">Tamaricihabitans halophyticus</name>
    <dbReference type="NCBI Taxonomy" id="1262583"/>
    <lineage>
        <taxon>Bacteria</taxon>
        <taxon>Bacillati</taxon>
        <taxon>Actinomycetota</taxon>
        <taxon>Actinomycetes</taxon>
        <taxon>Pseudonocardiales</taxon>
        <taxon>Pseudonocardiaceae</taxon>
        <taxon>Tamaricihabitans</taxon>
    </lineage>
</organism>
<evidence type="ECO:0000256" key="4">
    <source>
        <dbReference type="RuleBase" id="RU000639"/>
    </source>
</evidence>
<evidence type="ECO:0000256" key="3">
    <source>
        <dbReference type="HAMAP-Rule" id="MF_01151"/>
    </source>
</evidence>
<comment type="subunit">
    <text evidence="3">Homodimer.</text>
</comment>
<dbReference type="GO" id="GO:0051087">
    <property type="term" value="F:protein-folding chaperone binding"/>
    <property type="evidence" value="ECO:0007669"/>
    <property type="project" value="InterPro"/>
</dbReference>
<evidence type="ECO:0000256" key="5">
    <source>
        <dbReference type="RuleBase" id="RU004478"/>
    </source>
</evidence>
<dbReference type="GO" id="GO:0000774">
    <property type="term" value="F:adenyl-nucleotide exchange factor activity"/>
    <property type="evidence" value="ECO:0007669"/>
    <property type="project" value="InterPro"/>
</dbReference>
<dbReference type="InterPro" id="IPR009012">
    <property type="entry name" value="GrpE_head"/>
</dbReference>